<evidence type="ECO:0000313" key="2">
    <source>
        <dbReference type="EMBL" id="KAJ3088146.1"/>
    </source>
</evidence>
<feature type="compositionally biased region" description="Basic and acidic residues" evidence="1">
    <location>
        <begin position="655"/>
        <end position="672"/>
    </location>
</feature>
<feature type="region of interest" description="Disordered" evidence="1">
    <location>
        <begin position="486"/>
        <end position="564"/>
    </location>
</feature>
<gene>
    <name evidence="2" type="ORF">HK100_008142</name>
</gene>
<feature type="compositionally biased region" description="Low complexity" evidence="1">
    <location>
        <begin position="808"/>
        <end position="822"/>
    </location>
</feature>
<feature type="compositionally biased region" description="Low complexity" evidence="1">
    <location>
        <begin position="486"/>
        <end position="503"/>
    </location>
</feature>
<feature type="compositionally biased region" description="Polar residues" evidence="1">
    <location>
        <begin position="448"/>
        <end position="457"/>
    </location>
</feature>
<protein>
    <submittedName>
        <fullName evidence="2">Uncharacterized protein</fullName>
    </submittedName>
</protein>
<feature type="compositionally biased region" description="Basic and acidic residues" evidence="1">
    <location>
        <begin position="404"/>
        <end position="414"/>
    </location>
</feature>
<feature type="compositionally biased region" description="Polar residues" evidence="1">
    <location>
        <begin position="146"/>
        <end position="155"/>
    </location>
</feature>
<feature type="compositionally biased region" description="Low complexity" evidence="1">
    <location>
        <begin position="86"/>
        <end position="101"/>
    </location>
</feature>
<feature type="non-terminal residue" evidence="2">
    <location>
        <position position="1"/>
    </location>
</feature>
<organism evidence="2 3">
    <name type="scientific">Physocladia obscura</name>
    <dbReference type="NCBI Taxonomy" id="109957"/>
    <lineage>
        <taxon>Eukaryota</taxon>
        <taxon>Fungi</taxon>
        <taxon>Fungi incertae sedis</taxon>
        <taxon>Chytridiomycota</taxon>
        <taxon>Chytridiomycota incertae sedis</taxon>
        <taxon>Chytridiomycetes</taxon>
        <taxon>Chytridiales</taxon>
        <taxon>Chytriomycetaceae</taxon>
        <taxon>Physocladia</taxon>
    </lineage>
</organism>
<feature type="compositionally biased region" description="Low complexity" evidence="1">
    <location>
        <begin position="384"/>
        <end position="403"/>
    </location>
</feature>
<feature type="region of interest" description="Disordered" evidence="1">
    <location>
        <begin position="86"/>
        <end position="280"/>
    </location>
</feature>
<feature type="compositionally biased region" description="Low complexity" evidence="1">
    <location>
        <begin position="525"/>
        <end position="536"/>
    </location>
</feature>
<dbReference type="AlphaFoldDB" id="A0AAD5XAQ7"/>
<feature type="region of interest" description="Disordered" evidence="1">
    <location>
        <begin position="319"/>
        <end position="470"/>
    </location>
</feature>
<proteinExistence type="predicted"/>
<feature type="compositionally biased region" description="Polar residues" evidence="1">
    <location>
        <begin position="673"/>
        <end position="682"/>
    </location>
</feature>
<feature type="compositionally biased region" description="Low complexity" evidence="1">
    <location>
        <begin position="243"/>
        <end position="280"/>
    </location>
</feature>
<name>A0AAD5XAQ7_9FUNG</name>
<keyword evidence="3" id="KW-1185">Reference proteome</keyword>
<evidence type="ECO:0000313" key="3">
    <source>
        <dbReference type="Proteomes" id="UP001211907"/>
    </source>
</evidence>
<accession>A0AAD5XAQ7</accession>
<feature type="compositionally biased region" description="Acidic residues" evidence="1">
    <location>
        <begin position="9"/>
        <end position="20"/>
    </location>
</feature>
<comment type="caution">
    <text evidence="2">The sequence shown here is derived from an EMBL/GenBank/DDBJ whole genome shotgun (WGS) entry which is preliminary data.</text>
</comment>
<dbReference type="EMBL" id="JADGJH010003912">
    <property type="protein sequence ID" value="KAJ3088146.1"/>
    <property type="molecule type" value="Genomic_DNA"/>
</dbReference>
<reference evidence="2" key="1">
    <citation type="submission" date="2020-05" db="EMBL/GenBank/DDBJ databases">
        <title>Phylogenomic resolution of chytrid fungi.</title>
        <authorList>
            <person name="Stajich J.E."/>
            <person name="Amses K."/>
            <person name="Simmons R."/>
            <person name="Seto K."/>
            <person name="Myers J."/>
            <person name="Bonds A."/>
            <person name="Quandt C.A."/>
            <person name="Barry K."/>
            <person name="Liu P."/>
            <person name="Grigoriev I."/>
            <person name="Longcore J.E."/>
            <person name="James T.Y."/>
        </authorList>
    </citation>
    <scope>NUCLEOTIDE SEQUENCE</scope>
    <source>
        <strain evidence="2">JEL0513</strain>
    </source>
</reference>
<evidence type="ECO:0000256" key="1">
    <source>
        <dbReference type="SAM" id="MobiDB-lite"/>
    </source>
</evidence>
<feature type="compositionally biased region" description="Basic and acidic residues" evidence="1">
    <location>
        <begin position="831"/>
        <end position="845"/>
    </location>
</feature>
<feature type="region of interest" description="Disordered" evidence="1">
    <location>
        <begin position="596"/>
        <end position="845"/>
    </location>
</feature>
<feature type="compositionally biased region" description="Polar residues" evidence="1">
    <location>
        <begin position="217"/>
        <end position="242"/>
    </location>
</feature>
<feature type="compositionally biased region" description="Low complexity" evidence="1">
    <location>
        <begin position="544"/>
        <end position="555"/>
    </location>
</feature>
<sequence length="845" mass="92650">MAEWADGFDGVDGEREESEEGERARWARESAAGLRALPPERRRLLEARLDRLRARVDAIAPRLRLFEPRHYPEYATYLNLSHLANTATAPPASTPAAANPPETEHKHQENHQIIPPPSRNLTLQQHPRERQSPLVDNLHHRERLQRSQSLSPKRTQQSSSNNQPSVSIAKNESESDAMATKSVTASKKHPILNSDSSSEEDDREIQSVPIKKKARTLVSTARSSAVTTPKVTAPSAVTTGPRSLTALTAANTTASASDSSSSSSSSSSSTGSSSPALSSVSSSPIVHFAVDSLGQSHLQQRQIIPSLRLEDDDILETVDYEPGSPMQTPPANAVTEARESFDAATPVHSHKHEKNEITDATVINKRTPNQHCSHEQSESSLDFESSNYNNNNTNDTPSETNESNEGKTVKRDEATWSSETENQELLKKQQQQSLPPSPKQSSEETSRKTQQSAQNDHLQVRSYRKSAAPLSPKLAATTVAYISDSSLKPKTKASPPSSTAPPLRGNIINRDRNNDRDRNDRDRNNNSNSDSNNNSNGTPQNKRNVSINGNSGNNNTRTPPIRPTIEVKIIERALGDSPRRTLSSSSAVNATLTVREPFSGSTSGGGGSIKRVEDSSGSNGNSNVVIKEKERSSRGSVDGGSGDKGVSRGVQQQRSPERRPPRERSMDRDESSGKPSQSQTQRRSNEDLRDRRKSSRDLHGEEKRLSDDLRSNRRKSNWNERSESSNSSKKNGALNKDLSRSPSRSRSPPPARSRSRSPPSVNKHKVLSSQRRSADRSRSPPSPVALRDRGSVNIRSRSRSTSRDKRTSSSATVAATVAVVASPREKRRKIGERDYGTQKQRGSSD</sequence>
<feature type="compositionally biased region" description="Basic and acidic residues" evidence="1">
    <location>
        <begin position="509"/>
        <end position="524"/>
    </location>
</feature>
<feature type="compositionally biased region" description="Basic and acidic residues" evidence="1">
    <location>
        <begin position="683"/>
        <end position="723"/>
    </location>
</feature>
<feature type="region of interest" description="Disordered" evidence="1">
    <location>
        <begin position="1"/>
        <end position="25"/>
    </location>
</feature>
<dbReference type="Proteomes" id="UP001211907">
    <property type="component" value="Unassembled WGS sequence"/>
</dbReference>